<keyword evidence="1" id="KW-0732">Signal</keyword>
<dbReference type="OMA" id="HAREQHF"/>
<name>A0A152A575_TIELA</name>
<dbReference type="AlphaFoldDB" id="A0A152A575"/>
<dbReference type="PANTHER" id="PTHR42972">
    <property type="entry name" value="TOL-PAL SYSTEM PROTEIN TOLB"/>
    <property type="match status" value="1"/>
</dbReference>
<protein>
    <submittedName>
        <fullName evidence="2">Uncharacterized protein</fullName>
    </submittedName>
</protein>
<dbReference type="SUPFAM" id="SSF53474">
    <property type="entry name" value="alpha/beta-Hydrolases"/>
    <property type="match status" value="1"/>
</dbReference>
<evidence type="ECO:0000256" key="1">
    <source>
        <dbReference type="SAM" id="SignalP"/>
    </source>
</evidence>
<organism evidence="2 3">
    <name type="scientific">Tieghemostelium lacteum</name>
    <name type="common">Slime mold</name>
    <name type="synonym">Dictyostelium lacteum</name>
    <dbReference type="NCBI Taxonomy" id="361077"/>
    <lineage>
        <taxon>Eukaryota</taxon>
        <taxon>Amoebozoa</taxon>
        <taxon>Evosea</taxon>
        <taxon>Eumycetozoa</taxon>
        <taxon>Dictyostelia</taxon>
        <taxon>Dictyosteliales</taxon>
        <taxon>Raperosteliaceae</taxon>
        <taxon>Tieghemostelium</taxon>
    </lineage>
</organism>
<dbReference type="Gene3D" id="3.40.50.1820">
    <property type="entry name" value="alpha/beta hydrolase"/>
    <property type="match status" value="1"/>
</dbReference>
<comment type="caution">
    <text evidence="2">The sequence shown here is derived from an EMBL/GenBank/DDBJ whole genome shotgun (WGS) entry which is preliminary data.</text>
</comment>
<dbReference type="PANTHER" id="PTHR42972:SF11">
    <property type="entry name" value="PEPTIDASE S9 PROLYL OLIGOPEPTIDASE CATALYTIC DOMAIN-CONTAINING PROTEIN"/>
    <property type="match status" value="1"/>
</dbReference>
<dbReference type="InParanoid" id="A0A152A575"/>
<accession>A0A152A575</accession>
<dbReference type="EMBL" id="LODT01000011">
    <property type="protein sequence ID" value="KYR01215.1"/>
    <property type="molecule type" value="Genomic_DNA"/>
</dbReference>
<dbReference type="OrthoDB" id="449091at2759"/>
<gene>
    <name evidence="2" type="ORF">DLAC_02333</name>
</gene>
<dbReference type="Proteomes" id="UP000076078">
    <property type="component" value="Unassembled WGS sequence"/>
</dbReference>
<dbReference type="STRING" id="361077.A0A152A575"/>
<reference evidence="2 3" key="1">
    <citation type="submission" date="2015-12" db="EMBL/GenBank/DDBJ databases">
        <title>Dictyostelia acquired genes for synthesis and detection of signals that induce cell-type specialization by lateral gene transfer from prokaryotes.</title>
        <authorList>
            <person name="Gloeckner G."/>
            <person name="Schaap P."/>
        </authorList>
    </citation>
    <scope>NUCLEOTIDE SEQUENCE [LARGE SCALE GENOMIC DNA]</scope>
    <source>
        <strain evidence="2 3">TK</strain>
    </source>
</reference>
<sequence length="895" mass="100053">MKTILVILILGISIYQCIGQSVELPSSYNVLGPFAIGQREYGLDTLEAYGGIFNIRIGDNSTYPSELGTGGRVGWTQVQTSAPGQFSITFDDQIDWSFYQQVFGWTIWLYYGYAIGQFEITSPNSYIIDCTGIRTYYIKSMQSGQIFELQGDFYGYGVGQQVIELPVGQYQIFYRIQSSVRLNQSPVASFQCTMETAWDQLMVLPSETIMSDIVGGLLASPYASVTIINVSEYPLENITVELQPNSIFNQQPLVRILDGLSGQNIAILSGQKLSIPIWLEIKDNPPSYDCPMPIPLNILSRGVVLATANLTLNCTEWGNPYLFTFLDFDSTVQYAMLTPPATSCGQTPELCNIMLALHGAGVEASYMGWVNAIPKQDNMWIIFPTGRRSWGYDWEGASRRNAFTALQYLSTQMPGVPISMKNALSIDSQKILVVGHSMGSHGCWSTLSHFGDLALGGVCAAGFSKLQGYVFYNTRPGFAYIDPSLQGILMSAIAENDVDIHSTNLVGLPLLARYGQNDTNVNPWHTRRIARMVCEQSENSTAVIVNEVPNEGHWFNGMLNDQYMQNFYNYIQSQNQFVPPIPETIVISTYNPGVSGSRANLLILQTLIPGRIARIRLTKISPLVWNLQTQNVARFGVVSQPVRQEGLPEQLIIDGQKFMVEFYPEVHYYRQDKYAVNSWNQTDDQQWPLYEKSPLTYGPIRQIFEKQFIIIYGTNCSEETQSTFRWAATFISNFYNTNGRGSVIIIADTEFVPPPECSPNSNYILLGNTYENLISSKYSSQMIVTFNDDGSFYLGYAFYQGYNIGTAFIAPNECGQGLLLVVAGTDEMGFMNALHTLPQISGITLPDFVVVGNEYGWKGVGGILSTGFWNYDWTVQPQCTYFSLQPYSPNSHNHF</sequence>
<dbReference type="InterPro" id="IPR029058">
    <property type="entry name" value="AB_hydrolase_fold"/>
</dbReference>
<proteinExistence type="predicted"/>
<feature type="chain" id="PRO_5007593629" evidence="1">
    <location>
        <begin position="20"/>
        <end position="895"/>
    </location>
</feature>
<feature type="signal peptide" evidence="1">
    <location>
        <begin position="1"/>
        <end position="19"/>
    </location>
</feature>
<evidence type="ECO:0000313" key="2">
    <source>
        <dbReference type="EMBL" id="KYR01215.1"/>
    </source>
</evidence>
<keyword evidence="3" id="KW-1185">Reference proteome</keyword>
<evidence type="ECO:0000313" key="3">
    <source>
        <dbReference type="Proteomes" id="UP000076078"/>
    </source>
</evidence>